<sequence>MKKKLLTGLTGVAAAVALAGVASTASAMAPPYVACVYKGETSLDLGGSAVNCWLNMSVKADCDGNVVEITAAGANPGDSTCAALFLGGFPWTSTLSGINSGTGNINTGTSMPYSVLLFTPSGISPIAGGVVELFGSPAAGDNFACDGKTITLPKVVDVNPGGISGNFGGSVTFTGALSRIACGEHL</sequence>
<dbReference type="EMBL" id="JBGCUO010000001">
    <property type="protein sequence ID" value="MEY1661150.1"/>
    <property type="molecule type" value="Genomic_DNA"/>
</dbReference>
<protein>
    <recommendedName>
        <fullName evidence="4">Secreted protein</fullName>
    </recommendedName>
</protein>
<feature type="signal peptide" evidence="1">
    <location>
        <begin position="1"/>
        <end position="27"/>
    </location>
</feature>
<dbReference type="RefSeq" id="WP_369454396.1">
    <property type="nucleotide sequence ID" value="NZ_JBGCUO010000001.1"/>
</dbReference>
<evidence type="ECO:0000313" key="2">
    <source>
        <dbReference type="EMBL" id="MEY1661150.1"/>
    </source>
</evidence>
<reference evidence="2 3" key="1">
    <citation type="submission" date="2024-07" db="EMBL/GenBank/DDBJ databases">
        <authorList>
            <person name="Ren Q."/>
        </authorList>
    </citation>
    <scope>NUCLEOTIDE SEQUENCE [LARGE SCALE GENOMIC DNA]</scope>
    <source>
        <strain evidence="2 3">REN37</strain>
    </source>
</reference>
<dbReference type="Proteomes" id="UP001562065">
    <property type="component" value="Unassembled WGS sequence"/>
</dbReference>
<proteinExistence type="predicted"/>
<comment type="caution">
    <text evidence="2">The sequence shown here is derived from an EMBL/GenBank/DDBJ whole genome shotgun (WGS) entry which is preliminary data.</text>
</comment>
<evidence type="ECO:0000313" key="3">
    <source>
        <dbReference type="Proteomes" id="UP001562065"/>
    </source>
</evidence>
<keyword evidence="3" id="KW-1185">Reference proteome</keyword>
<accession>A0ABV4AER3</accession>
<feature type="chain" id="PRO_5047144249" description="Secreted protein" evidence="1">
    <location>
        <begin position="28"/>
        <end position="186"/>
    </location>
</feature>
<keyword evidence="1" id="KW-0732">Signal</keyword>
<evidence type="ECO:0008006" key="4">
    <source>
        <dbReference type="Google" id="ProtNLM"/>
    </source>
</evidence>
<name>A0ABV4AER3_9GAMM</name>
<gene>
    <name evidence="2" type="ORF">AB5I84_03190</name>
</gene>
<organism evidence="2 3">
    <name type="scientific">Isoalcanivorax beigongshangi</name>
    <dbReference type="NCBI Taxonomy" id="3238810"/>
    <lineage>
        <taxon>Bacteria</taxon>
        <taxon>Pseudomonadati</taxon>
        <taxon>Pseudomonadota</taxon>
        <taxon>Gammaproteobacteria</taxon>
        <taxon>Oceanospirillales</taxon>
        <taxon>Alcanivoracaceae</taxon>
        <taxon>Isoalcanivorax</taxon>
    </lineage>
</organism>
<evidence type="ECO:0000256" key="1">
    <source>
        <dbReference type="SAM" id="SignalP"/>
    </source>
</evidence>